<gene>
    <name evidence="4" type="ORF">HHX25_03525</name>
</gene>
<dbReference type="RefSeq" id="WP_169670205.1">
    <property type="nucleotide sequence ID" value="NZ_JABBHF010000002.1"/>
</dbReference>
<dbReference type="Proteomes" id="UP000746690">
    <property type="component" value="Unassembled WGS sequence"/>
</dbReference>
<evidence type="ECO:0000259" key="2">
    <source>
        <dbReference type="Pfam" id="PF04773"/>
    </source>
</evidence>
<dbReference type="PANTHER" id="PTHR30273">
    <property type="entry name" value="PERIPLASMIC SIGNAL SENSOR AND SIGMA FACTOR ACTIVATOR FECR-RELATED"/>
    <property type="match status" value="1"/>
</dbReference>
<feature type="domain" description="Protein FecR C-terminal" evidence="3">
    <location>
        <begin position="252"/>
        <end position="317"/>
    </location>
</feature>
<feature type="domain" description="FecR protein" evidence="2">
    <location>
        <begin position="113"/>
        <end position="206"/>
    </location>
</feature>
<evidence type="ECO:0000259" key="3">
    <source>
        <dbReference type="Pfam" id="PF16344"/>
    </source>
</evidence>
<keyword evidence="1" id="KW-0472">Membrane</keyword>
<feature type="transmembrane region" description="Helical" evidence="1">
    <location>
        <begin position="86"/>
        <end position="104"/>
    </location>
</feature>
<dbReference type="Gene3D" id="2.60.120.1440">
    <property type="match status" value="1"/>
</dbReference>
<organism evidence="4 5">
    <name type="scientific">Flavivirga algicola</name>
    <dbReference type="NCBI Taxonomy" id="2729136"/>
    <lineage>
        <taxon>Bacteria</taxon>
        <taxon>Pseudomonadati</taxon>
        <taxon>Bacteroidota</taxon>
        <taxon>Flavobacteriia</taxon>
        <taxon>Flavobacteriales</taxon>
        <taxon>Flavobacteriaceae</taxon>
        <taxon>Flavivirga</taxon>
    </lineage>
</organism>
<evidence type="ECO:0000313" key="5">
    <source>
        <dbReference type="Proteomes" id="UP000746690"/>
    </source>
</evidence>
<dbReference type="InterPro" id="IPR012373">
    <property type="entry name" value="Ferrdict_sens_TM"/>
</dbReference>
<dbReference type="InterPro" id="IPR006860">
    <property type="entry name" value="FecR"/>
</dbReference>
<dbReference type="EMBL" id="JABBHF010000002">
    <property type="protein sequence ID" value="NMH86560.1"/>
    <property type="molecule type" value="Genomic_DNA"/>
</dbReference>
<name>A0ABX1RW23_9FLAO</name>
<keyword evidence="1" id="KW-0812">Transmembrane</keyword>
<dbReference type="InterPro" id="IPR032508">
    <property type="entry name" value="FecR_C"/>
</dbReference>
<proteinExistence type="predicted"/>
<protein>
    <submittedName>
        <fullName evidence="4">FecR family protein</fullName>
    </submittedName>
</protein>
<dbReference type="PANTHER" id="PTHR30273:SF2">
    <property type="entry name" value="PROTEIN FECR"/>
    <property type="match status" value="1"/>
</dbReference>
<dbReference type="Pfam" id="PF04773">
    <property type="entry name" value="FecR"/>
    <property type="match status" value="1"/>
</dbReference>
<dbReference type="PIRSF" id="PIRSF018266">
    <property type="entry name" value="FecR"/>
    <property type="match status" value="1"/>
</dbReference>
<dbReference type="Gene3D" id="3.55.50.30">
    <property type="match status" value="1"/>
</dbReference>
<dbReference type="Pfam" id="PF16344">
    <property type="entry name" value="FecR_C"/>
    <property type="match status" value="1"/>
</dbReference>
<evidence type="ECO:0000313" key="4">
    <source>
        <dbReference type="EMBL" id="NMH86560.1"/>
    </source>
</evidence>
<comment type="caution">
    <text evidence="4">The sequence shown here is derived from an EMBL/GenBank/DDBJ whole genome shotgun (WGS) entry which is preliminary data.</text>
</comment>
<sequence>MEDNSIQEADIWAYITKSADESTRIKIENWKQSHDFDENLFNSIVKLYDVTEKNPYEDVIDIETAKAKFFTSVEPGYKKDFNIKNYMKYAAVIVFFIAIAGIAYQNLSTHRITIETTYGEEKQITLSDGSVVWLNAVSKISYEEKSPRTIQLNGEAFFEVAKDKADPFTVETPDHVIVKALGTSFNVKAYPKNTYLETVLLTGKVEITSKTYFKEKIIMLPNDKIRIDKADGLPLKTVIENEQTVLAWREGKIRFENTTFKDIANELSNQLNVKLVFENEKIAKSKFTAVFDKSTSIKNILEVLKMSKEFNYNQNKETNEWMIE</sequence>
<keyword evidence="1" id="KW-1133">Transmembrane helix</keyword>
<keyword evidence="5" id="KW-1185">Reference proteome</keyword>
<accession>A0ABX1RW23</accession>
<reference evidence="4 5" key="1">
    <citation type="submission" date="2020-04" db="EMBL/GenBank/DDBJ databases">
        <title>A Flavivirga sp. nov.</title>
        <authorList>
            <person name="Sun X."/>
        </authorList>
    </citation>
    <scope>NUCLEOTIDE SEQUENCE [LARGE SCALE GENOMIC DNA]</scope>
    <source>
        <strain evidence="4 5">Y03</strain>
    </source>
</reference>
<evidence type="ECO:0000256" key="1">
    <source>
        <dbReference type="SAM" id="Phobius"/>
    </source>
</evidence>